<feature type="repeat" description="PPR" evidence="2">
    <location>
        <begin position="165"/>
        <end position="199"/>
    </location>
</feature>
<dbReference type="FunFam" id="1.25.40.10:FF:000031">
    <property type="entry name" value="Pentatricopeptide repeat-containing protein mitochondrial"/>
    <property type="match status" value="2"/>
</dbReference>
<dbReference type="PANTHER" id="PTHR24015:SF739">
    <property type="entry name" value="OS03G0644200 PROTEIN"/>
    <property type="match status" value="1"/>
</dbReference>
<dbReference type="InterPro" id="IPR002885">
    <property type="entry name" value="PPR_rpt"/>
</dbReference>
<dbReference type="Gene3D" id="1.25.40.10">
    <property type="entry name" value="Tetratricopeptide repeat domain"/>
    <property type="match status" value="4"/>
</dbReference>
<organism evidence="3 4">
    <name type="scientific">Adiantum capillus-veneris</name>
    <name type="common">Maidenhair fern</name>
    <dbReference type="NCBI Taxonomy" id="13818"/>
    <lineage>
        <taxon>Eukaryota</taxon>
        <taxon>Viridiplantae</taxon>
        <taxon>Streptophyta</taxon>
        <taxon>Embryophyta</taxon>
        <taxon>Tracheophyta</taxon>
        <taxon>Polypodiopsida</taxon>
        <taxon>Polypodiidae</taxon>
        <taxon>Polypodiales</taxon>
        <taxon>Pteridineae</taxon>
        <taxon>Pteridaceae</taxon>
        <taxon>Vittarioideae</taxon>
        <taxon>Adiantum</taxon>
    </lineage>
</organism>
<evidence type="ECO:0000313" key="3">
    <source>
        <dbReference type="EMBL" id="KAI5080336.1"/>
    </source>
</evidence>
<dbReference type="InterPro" id="IPR046960">
    <property type="entry name" value="PPR_At4g14850-like_plant"/>
</dbReference>
<name>A0A9D4ZNW4_ADICA</name>
<dbReference type="PROSITE" id="PS51375">
    <property type="entry name" value="PPR"/>
    <property type="match status" value="4"/>
</dbReference>
<dbReference type="Pfam" id="PF13041">
    <property type="entry name" value="PPR_2"/>
    <property type="match status" value="4"/>
</dbReference>
<evidence type="ECO:0000313" key="4">
    <source>
        <dbReference type="Proteomes" id="UP000886520"/>
    </source>
</evidence>
<sequence>MAKLKSCAQKKDLDKGSRIHADIQDSGLLQENTYLGNALVSMYAKCGALTKAQQVLDELPFRDVVSWNALIVGYAGDGRGKEALGCLQQMQSEGLSPNAITYACTLKACGIMQDADMGQKIHVEIASQGLLSKHVKLGNALIDMYAKCGVLTKAQKVIDELPVRDVVSWSTLIAGYVQQGYGQEALACFERMRSEDLSPDAIAYACILKACGTTQEVDLGEKIHDEIASQGLLEKHVNLGNALVHMYAKCGALTKAQTILDELPVRDVVSWNTLIAGYAQHGLGKEAVGCLQRMRSEGLSPNAITYACILKACGIIQEVDMGKKIHNEITSQGLLSKHAMLGDALVYMYAKCGVLTKAQEVFDELPIRGPVSWNALIAGYAQQGQGQEALDCFQQMRSEGLSPNAITYTCFLKACGVMQDVDMGEKIHVKL</sequence>
<accession>A0A9D4ZNW4</accession>
<dbReference type="InterPro" id="IPR011990">
    <property type="entry name" value="TPR-like_helical_dom_sf"/>
</dbReference>
<feature type="repeat" description="PPR" evidence="2">
    <location>
        <begin position="63"/>
        <end position="97"/>
    </location>
</feature>
<dbReference type="OrthoDB" id="185373at2759"/>
<keyword evidence="1" id="KW-0677">Repeat</keyword>
<proteinExistence type="predicted"/>
<evidence type="ECO:0008006" key="5">
    <source>
        <dbReference type="Google" id="ProtNLM"/>
    </source>
</evidence>
<evidence type="ECO:0000256" key="2">
    <source>
        <dbReference type="PROSITE-ProRule" id="PRU00708"/>
    </source>
</evidence>
<dbReference type="EMBL" id="JABFUD020000005">
    <property type="protein sequence ID" value="KAI5080336.1"/>
    <property type="molecule type" value="Genomic_DNA"/>
</dbReference>
<dbReference type="GO" id="GO:0003723">
    <property type="term" value="F:RNA binding"/>
    <property type="evidence" value="ECO:0007669"/>
    <property type="project" value="InterPro"/>
</dbReference>
<dbReference type="Pfam" id="PF01535">
    <property type="entry name" value="PPR"/>
    <property type="match status" value="3"/>
</dbReference>
<dbReference type="FunFam" id="1.25.40.10:FF:000285">
    <property type="entry name" value="Pentatricopeptide repeat-containing protein, chloroplastic"/>
    <property type="match status" value="1"/>
</dbReference>
<gene>
    <name evidence="3" type="ORF">GOP47_0005815</name>
</gene>
<comment type="caution">
    <text evidence="3">The sequence shown here is derived from an EMBL/GenBank/DDBJ whole genome shotgun (WGS) entry which is preliminary data.</text>
</comment>
<keyword evidence="4" id="KW-1185">Reference proteome</keyword>
<protein>
    <recommendedName>
        <fullName evidence="5">Pentatricopeptide repeat-containing protein</fullName>
    </recommendedName>
</protein>
<evidence type="ECO:0000256" key="1">
    <source>
        <dbReference type="ARBA" id="ARBA00022737"/>
    </source>
</evidence>
<dbReference type="GO" id="GO:0009451">
    <property type="term" value="P:RNA modification"/>
    <property type="evidence" value="ECO:0007669"/>
    <property type="project" value="InterPro"/>
</dbReference>
<dbReference type="Proteomes" id="UP000886520">
    <property type="component" value="Chromosome 5"/>
</dbReference>
<reference evidence="3 4" key="1">
    <citation type="submission" date="2021-01" db="EMBL/GenBank/DDBJ databases">
        <title>Adiantum capillus-veneris genome.</title>
        <authorList>
            <person name="Fang Y."/>
            <person name="Liao Q."/>
        </authorList>
    </citation>
    <scope>NUCLEOTIDE SEQUENCE [LARGE SCALE GENOMIC DNA]</scope>
    <source>
        <strain evidence="3">H3</strain>
        <tissue evidence="3">Leaf</tissue>
    </source>
</reference>
<dbReference type="AlphaFoldDB" id="A0A9D4ZNW4"/>
<dbReference type="FunFam" id="1.25.40.10:FF:000227">
    <property type="entry name" value="Pentatricopeptide repeat-containing protein At3g13880"/>
    <property type="match status" value="1"/>
</dbReference>
<dbReference type="PANTHER" id="PTHR24015">
    <property type="entry name" value="OS07G0578800 PROTEIN-RELATED"/>
    <property type="match status" value="1"/>
</dbReference>
<feature type="repeat" description="PPR" evidence="2">
    <location>
        <begin position="369"/>
        <end position="403"/>
    </location>
</feature>
<dbReference type="NCBIfam" id="TIGR00756">
    <property type="entry name" value="PPR"/>
    <property type="match status" value="4"/>
</dbReference>
<feature type="repeat" description="PPR" evidence="2">
    <location>
        <begin position="267"/>
        <end position="301"/>
    </location>
</feature>